<gene>
    <name evidence="6" type="ORF">FB467_0064</name>
</gene>
<dbReference type="RefSeq" id="WP_141783317.1">
    <property type="nucleotide sequence ID" value="NZ_BAAAIK010000008.1"/>
</dbReference>
<dbReference type="InterPro" id="IPR001559">
    <property type="entry name" value="Phosphotriesterase"/>
</dbReference>
<name>A0A542YLN7_9MICO</name>
<organism evidence="6 7">
    <name type="scientific">Ornithinicoccus hortensis</name>
    <dbReference type="NCBI Taxonomy" id="82346"/>
    <lineage>
        <taxon>Bacteria</taxon>
        <taxon>Bacillati</taxon>
        <taxon>Actinomycetota</taxon>
        <taxon>Actinomycetes</taxon>
        <taxon>Micrococcales</taxon>
        <taxon>Intrasporangiaceae</taxon>
        <taxon>Ornithinicoccus</taxon>
    </lineage>
</organism>
<dbReference type="Proteomes" id="UP000319516">
    <property type="component" value="Unassembled WGS sequence"/>
</dbReference>
<evidence type="ECO:0000313" key="7">
    <source>
        <dbReference type="Proteomes" id="UP000319516"/>
    </source>
</evidence>
<feature type="binding site" evidence="4">
    <location>
        <position position="167"/>
    </location>
    <ligand>
        <name>Zn(2+)</name>
        <dbReference type="ChEBI" id="CHEBI:29105"/>
        <label>2</label>
    </ligand>
</feature>
<feature type="binding site" evidence="4">
    <location>
        <position position="252"/>
    </location>
    <ligand>
        <name>Zn(2+)</name>
        <dbReference type="ChEBI" id="CHEBI:29105"/>
        <label>1</label>
    </ligand>
</feature>
<sequence length="306" mass="32382">MTPVIRTVTGDLPPDQLGPTDYHEHLFQVSPLLPGDELDDERASGAEAAALKRSGAAAMVEATPIGLGRDPAACARISRATGLHVVHTTGAHRHEHYAADDPLLGRSTDELRTLFRTDLLEGMDGTGVRAGLVKAGVGLWSIDPFERRALEAAGGLAAELGVPVMVHLEHGSAAHEVLDLLASAGCSADRVALAHVDRNPDPVLHAELADRGAYLGYDGAARRQRWPDSVLVDCLAATVAAGAGERVLLGGDVARRSRYTAYGGMPGLGYLFDRFLPRVRAVIGPDATDTVLRANPARWLAWEPAP</sequence>
<dbReference type="PROSITE" id="PS51347">
    <property type="entry name" value="PHOSPHOTRIESTERASE_2"/>
    <property type="match status" value="1"/>
</dbReference>
<dbReference type="GO" id="GO:0016787">
    <property type="term" value="F:hydrolase activity"/>
    <property type="evidence" value="ECO:0007669"/>
    <property type="project" value="UniProtKB-KW"/>
</dbReference>
<accession>A0A542YLN7</accession>
<evidence type="ECO:0000256" key="1">
    <source>
        <dbReference type="ARBA" id="ARBA00022723"/>
    </source>
</evidence>
<evidence type="ECO:0000256" key="3">
    <source>
        <dbReference type="PIRSR" id="PIRSR601559-50"/>
    </source>
</evidence>
<comment type="cofactor">
    <cofactor evidence="4">
        <name>a divalent metal cation</name>
        <dbReference type="ChEBI" id="CHEBI:60240"/>
    </cofactor>
    <text evidence="4">Binds 2 divalent metal cations per subunit.</text>
</comment>
<dbReference type="InterPro" id="IPR032466">
    <property type="entry name" value="Metal_Hydrolase"/>
</dbReference>
<dbReference type="OrthoDB" id="9795018at2"/>
<feature type="binding site" description="via carbamate group" evidence="4">
    <location>
        <position position="134"/>
    </location>
    <ligand>
        <name>Zn(2+)</name>
        <dbReference type="ChEBI" id="CHEBI:29105"/>
        <label>2</label>
    </ligand>
</feature>
<evidence type="ECO:0000313" key="6">
    <source>
        <dbReference type="EMBL" id="TQL49000.1"/>
    </source>
</evidence>
<dbReference type="Pfam" id="PF02126">
    <property type="entry name" value="PTE"/>
    <property type="match status" value="1"/>
</dbReference>
<dbReference type="PIRSF" id="PIRSF016839">
    <property type="entry name" value="PhP"/>
    <property type="match status" value="1"/>
</dbReference>
<feature type="binding site" evidence="4">
    <location>
        <position position="25"/>
    </location>
    <ligand>
        <name>Zn(2+)</name>
        <dbReference type="ChEBI" id="CHEBI:29105"/>
        <label>1</label>
    </ligand>
</feature>
<proteinExistence type="inferred from homology"/>
<dbReference type="PANTHER" id="PTHR10819:SF3">
    <property type="entry name" value="PHOSPHOTRIESTERASE-RELATED PROTEIN"/>
    <property type="match status" value="1"/>
</dbReference>
<keyword evidence="7" id="KW-1185">Reference proteome</keyword>
<dbReference type="SUPFAM" id="SSF51556">
    <property type="entry name" value="Metallo-dependent hydrolases"/>
    <property type="match status" value="1"/>
</dbReference>
<feature type="binding site" description="via carbamate group" evidence="4">
    <location>
        <position position="134"/>
    </location>
    <ligand>
        <name>Zn(2+)</name>
        <dbReference type="ChEBI" id="CHEBI:29105"/>
        <label>1</label>
    </ligand>
</feature>
<reference evidence="6 7" key="1">
    <citation type="submission" date="2019-06" db="EMBL/GenBank/DDBJ databases">
        <title>Sequencing the genomes of 1000 actinobacteria strains.</title>
        <authorList>
            <person name="Klenk H.-P."/>
        </authorList>
    </citation>
    <scope>NUCLEOTIDE SEQUENCE [LARGE SCALE GENOMIC DNA]</scope>
    <source>
        <strain evidence="6 7">DSM 12335</strain>
    </source>
</reference>
<feature type="binding site" evidence="4">
    <location>
        <position position="23"/>
    </location>
    <ligand>
        <name>Zn(2+)</name>
        <dbReference type="ChEBI" id="CHEBI:29105"/>
        <label>1</label>
    </ligand>
</feature>
<dbReference type="PANTHER" id="PTHR10819">
    <property type="entry name" value="PHOSPHOTRIESTERASE-RELATED"/>
    <property type="match status" value="1"/>
</dbReference>
<evidence type="ECO:0000256" key="4">
    <source>
        <dbReference type="PIRSR" id="PIRSR601559-51"/>
    </source>
</evidence>
<dbReference type="EMBL" id="VFOP01000001">
    <property type="protein sequence ID" value="TQL49000.1"/>
    <property type="molecule type" value="Genomic_DNA"/>
</dbReference>
<dbReference type="AlphaFoldDB" id="A0A542YLN7"/>
<keyword evidence="1 4" id="KW-0479">Metal-binding</keyword>
<protein>
    <submittedName>
        <fullName evidence="6">Phosphotriesterase-related protein</fullName>
    </submittedName>
</protein>
<dbReference type="Gene3D" id="3.20.20.140">
    <property type="entry name" value="Metal-dependent hydrolases"/>
    <property type="match status" value="1"/>
</dbReference>
<evidence type="ECO:0000256" key="2">
    <source>
        <dbReference type="ARBA" id="ARBA00022801"/>
    </source>
</evidence>
<feature type="binding site" evidence="4">
    <location>
        <position position="195"/>
    </location>
    <ligand>
        <name>Zn(2+)</name>
        <dbReference type="ChEBI" id="CHEBI:29105"/>
        <label>2</label>
    </ligand>
</feature>
<keyword evidence="2" id="KW-0378">Hydrolase</keyword>
<dbReference type="GO" id="GO:0008270">
    <property type="term" value="F:zinc ion binding"/>
    <property type="evidence" value="ECO:0007669"/>
    <property type="project" value="InterPro"/>
</dbReference>
<comment type="caution">
    <text evidence="6">The sequence shown here is derived from an EMBL/GenBank/DDBJ whole genome shotgun (WGS) entry which is preliminary data.</text>
</comment>
<comment type="similarity">
    <text evidence="5">Belongs to the metallo-dependent hydrolases superfamily. Phosphotriesterase family.</text>
</comment>
<feature type="modified residue" description="N6-carboxylysine" evidence="3 5">
    <location>
        <position position="134"/>
    </location>
</feature>
<evidence type="ECO:0000256" key="5">
    <source>
        <dbReference type="PROSITE-ProRule" id="PRU00679"/>
    </source>
</evidence>